<feature type="binding site" description="axial binding residue" evidence="5">
    <location>
        <position position="80"/>
    </location>
    <ligand>
        <name>chlorophyll b</name>
        <dbReference type="ChEBI" id="CHEBI:61721"/>
        <label>1</label>
    </ligand>
    <ligandPart>
        <name>Mg</name>
        <dbReference type="ChEBI" id="CHEBI:25107"/>
    </ligandPart>
</feature>
<dbReference type="GO" id="GO:0009507">
    <property type="term" value="C:chloroplast"/>
    <property type="evidence" value="ECO:0007669"/>
    <property type="project" value="UniProtKB-SubCell"/>
</dbReference>
<accession>A0A7S0HVN6</accession>
<dbReference type="Pfam" id="PF00504">
    <property type="entry name" value="Chloroa_b-bind"/>
    <property type="match status" value="1"/>
</dbReference>
<feature type="binding site" evidence="5">
    <location>
        <position position="188"/>
    </location>
    <ligand>
        <name>chlorophyll a</name>
        <dbReference type="ChEBI" id="CHEBI:58416"/>
        <label>1</label>
    </ligand>
</feature>
<dbReference type="InterPro" id="IPR001344">
    <property type="entry name" value="Chloro_AB-bd_pln"/>
</dbReference>
<dbReference type="GO" id="GO:0016168">
    <property type="term" value="F:chlorophyll binding"/>
    <property type="evidence" value="ECO:0007669"/>
    <property type="project" value="UniProtKB-KW"/>
</dbReference>
<sequence length="211" mass="22602">MLSAFSAVSGLVTPGAVPRSTVQRCTTVRCITLEDVKADSGVTPLPVPGGYFDPFGLMANQGQIDASYRHYKEVEIKHGRIAMLAAVGFLVGEQFHPLFGGGIDAPSYLAFQQTPLQTFWPAVVAGIGAIETITSIPAFEKPQQGEARTNWKIRDDHISGDAGFFGGKKLAMTNPAKFKEMQTKEINNGRLAMIGIAGMVAQELVTGAKLF</sequence>
<keyword evidence="4" id="KW-0934">Plastid</keyword>
<keyword evidence="2" id="KW-0150">Chloroplast</keyword>
<dbReference type="InterPro" id="IPR022796">
    <property type="entry name" value="Chloroa_b-bind"/>
</dbReference>
<keyword evidence="3" id="KW-0602">Photosynthesis</keyword>
<evidence type="ECO:0000256" key="2">
    <source>
        <dbReference type="ARBA" id="ARBA00022528"/>
    </source>
</evidence>
<organism evidence="6">
    <name type="scientific">Phaeocystis antarctica</name>
    <dbReference type="NCBI Taxonomy" id="33657"/>
    <lineage>
        <taxon>Eukaryota</taxon>
        <taxon>Haptista</taxon>
        <taxon>Haptophyta</taxon>
        <taxon>Prymnesiophyceae</taxon>
        <taxon>Phaeocystales</taxon>
        <taxon>Phaeocystaceae</taxon>
        <taxon>Phaeocystis</taxon>
    </lineage>
</organism>
<dbReference type="Gene3D" id="1.10.3460.10">
    <property type="entry name" value="Chlorophyll a/b binding protein domain"/>
    <property type="match status" value="1"/>
</dbReference>
<name>A0A7S0HVN6_9EUKA</name>
<protein>
    <submittedName>
        <fullName evidence="6">Uncharacterized protein</fullName>
    </submittedName>
</protein>
<feature type="binding site" evidence="5">
    <location>
        <position position="78"/>
    </location>
    <ligand>
        <name>chlorophyll a</name>
        <dbReference type="ChEBI" id="CHEBI:58416"/>
        <label>1</label>
    </ligand>
</feature>
<evidence type="ECO:0000256" key="4">
    <source>
        <dbReference type="ARBA" id="ARBA00022640"/>
    </source>
</evidence>
<dbReference type="GO" id="GO:0009765">
    <property type="term" value="P:photosynthesis, light harvesting"/>
    <property type="evidence" value="ECO:0007669"/>
    <property type="project" value="InterPro"/>
</dbReference>
<evidence type="ECO:0000313" key="6">
    <source>
        <dbReference type="EMBL" id="CAD8502725.1"/>
    </source>
</evidence>
<feature type="binding site" evidence="5">
    <location>
        <position position="190"/>
    </location>
    <ligand>
        <name>chlorophyll a</name>
        <dbReference type="ChEBI" id="CHEBI:58416"/>
        <label>1</label>
    </ligand>
</feature>
<gene>
    <name evidence="6" type="ORF">PANT1444_LOCUS16799</name>
</gene>
<comment type="subcellular location">
    <subcellularLocation>
        <location evidence="1">Plastid</location>
        <location evidence="1">Chloroplast</location>
    </subcellularLocation>
</comment>
<evidence type="ECO:0000256" key="3">
    <source>
        <dbReference type="ARBA" id="ARBA00022531"/>
    </source>
</evidence>
<evidence type="ECO:0000256" key="5">
    <source>
        <dbReference type="PIRSR" id="PIRSR601344-1"/>
    </source>
</evidence>
<dbReference type="SUPFAM" id="SSF103511">
    <property type="entry name" value="Chlorophyll a-b binding protein"/>
    <property type="match status" value="1"/>
</dbReference>
<dbReference type="PANTHER" id="PTHR21649">
    <property type="entry name" value="CHLOROPHYLL A/B BINDING PROTEIN"/>
    <property type="match status" value="1"/>
</dbReference>
<feature type="binding site" evidence="5">
    <location>
        <position position="75"/>
    </location>
    <ligand>
        <name>chlorophyll a</name>
        <dbReference type="ChEBI" id="CHEBI:58416"/>
        <label>1</label>
    </ligand>
</feature>
<evidence type="ECO:0000256" key="1">
    <source>
        <dbReference type="ARBA" id="ARBA00004229"/>
    </source>
</evidence>
<feature type="binding site" evidence="5">
    <location>
        <position position="184"/>
    </location>
    <ligand>
        <name>chlorophyll a</name>
        <dbReference type="ChEBI" id="CHEBI:58416"/>
        <label>1</label>
    </ligand>
</feature>
<dbReference type="GO" id="GO:0016020">
    <property type="term" value="C:membrane"/>
    <property type="evidence" value="ECO:0007669"/>
    <property type="project" value="InterPro"/>
</dbReference>
<feature type="binding site" evidence="5">
    <location>
        <position position="140"/>
    </location>
    <ligand>
        <name>chlorophyll a</name>
        <dbReference type="ChEBI" id="CHEBI:58416"/>
        <label>3</label>
    </ligand>
</feature>
<proteinExistence type="predicted"/>
<keyword evidence="5" id="KW-0148">Chlorophyll</keyword>
<keyword evidence="5" id="KW-0157">Chromophore</keyword>
<feature type="binding site" evidence="5">
    <location>
        <position position="185"/>
    </location>
    <ligand>
        <name>chlorophyll b</name>
        <dbReference type="ChEBI" id="CHEBI:61721"/>
        <label>2</label>
    </ligand>
</feature>
<dbReference type="EMBL" id="HBEP01029654">
    <property type="protein sequence ID" value="CAD8502725.1"/>
    <property type="molecule type" value="Transcribed_RNA"/>
</dbReference>
<dbReference type="AlphaFoldDB" id="A0A7S0HVN6"/>
<reference evidence="6" key="1">
    <citation type="submission" date="2021-01" db="EMBL/GenBank/DDBJ databases">
        <authorList>
            <person name="Corre E."/>
            <person name="Pelletier E."/>
            <person name="Niang G."/>
            <person name="Scheremetjew M."/>
            <person name="Finn R."/>
            <person name="Kale V."/>
            <person name="Holt S."/>
            <person name="Cochrane G."/>
            <person name="Meng A."/>
            <person name="Brown T."/>
            <person name="Cohen L."/>
        </authorList>
    </citation>
    <scope>NUCLEOTIDE SEQUENCE</scope>
    <source>
        <strain evidence="6">CCMP1374</strain>
    </source>
</reference>
<feature type="binding site" evidence="5">
    <location>
        <position position="202"/>
    </location>
    <ligand>
        <name>chlorophyll a</name>
        <dbReference type="ChEBI" id="CHEBI:58416"/>
        <label>1</label>
    </ligand>
</feature>